<accession>A0ABY7TDW2</accession>
<dbReference type="Proteomes" id="UP001216139">
    <property type="component" value="Chromosome"/>
</dbReference>
<dbReference type="InterPro" id="IPR050640">
    <property type="entry name" value="Bact_2-comp_sensor_kinase"/>
</dbReference>
<evidence type="ECO:0000313" key="3">
    <source>
        <dbReference type="EMBL" id="WCT14434.1"/>
    </source>
</evidence>
<dbReference type="InterPro" id="IPR010559">
    <property type="entry name" value="Sig_transdc_His_kin_internal"/>
</dbReference>
<keyword evidence="4" id="KW-1185">Reference proteome</keyword>
<gene>
    <name evidence="3" type="ORF">PQO05_10870</name>
</gene>
<reference evidence="3 4" key="1">
    <citation type="submission" date="2023-02" db="EMBL/GenBank/DDBJ databases">
        <title>Genome sequence of Mucilaginibacter jinjuensis strain KACC 16571.</title>
        <authorList>
            <person name="Kim S."/>
            <person name="Heo J."/>
            <person name="Kwon S.-W."/>
        </authorList>
    </citation>
    <scope>NUCLEOTIDE SEQUENCE [LARGE SCALE GENOMIC DNA]</scope>
    <source>
        <strain evidence="3 4">KACC 16571</strain>
    </source>
</reference>
<keyword evidence="3" id="KW-0418">Kinase</keyword>
<sequence length="277" mass="32298">MALAFALYMLIKLIADYFLDKNSQNIANPFVYVQGFYNRNIVRGFYFLVLSIFYWAAGHISHFRKQSLMAERQRLIVEKDKAEIETQLAKSRSAFYQQQINPHLLFNALNFVYSKVQEHSDEAAHCVWLLAEIMHFSLQQTEADGKINLVDEMAQIRNLLEINAYRFPVGIVLTMNGEFQRHRIIPLILLTLTENIFKHGDLTNANMPALLHLEIDANGHFFFRSQNLKKAKNTKFARQQLGLQNVRIRLDGAYPEKYRLNITELKDIFELTLTINL</sequence>
<feature type="domain" description="Signal transduction histidine kinase internal region" evidence="2">
    <location>
        <begin position="94"/>
        <end position="168"/>
    </location>
</feature>
<dbReference type="EMBL" id="CP117167">
    <property type="protein sequence ID" value="WCT14434.1"/>
    <property type="molecule type" value="Genomic_DNA"/>
</dbReference>
<dbReference type="Pfam" id="PF06580">
    <property type="entry name" value="His_kinase"/>
    <property type="match status" value="1"/>
</dbReference>
<keyword evidence="3" id="KW-0808">Transferase</keyword>
<evidence type="ECO:0000256" key="1">
    <source>
        <dbReference type="SAM" id="Phobius"/>
    </source>
</evidence>
<proteinExistence type="predicted"/>
<dbReference type="RefSeq" id="WP_273632933.1">
    <property type="nucleotide sequence ID" value="NZ_CP117167.1"/>
</dbReference>
<dbReference type="PANTHER" id="PTHR34220">
    <property type="entry name" value="SENSOR HISTIDINE KINASE YPDA"/>
    <property type="match status" value="1"/>
</dbReference>
<keyword evidence="1" id="KW-1133">Transmembrane helix</keyword>
<organism evidence="3 4">
    <name type="scientific">Mucilaginibacter jinjuensis</name>
    <dbReference type="NCBI Taxonomy" id="1176721"/>
    <lineage>
        <taxon>Bacteria</taxon>
        <taxon>Pseudomonadati</taxon>
        <taxon>Bacteroidota</taxon>
        <taxon>Sphingobacteriia</taxon>
        <taxon>Sphingobacteriales</taxon>
        <taxon>Sphingobacteriaceae</taxon>
        <taxon>Mucilaginibacter</taxon>
    </lineage>
</organism>
<keyword evidence="1" id="KW-0472">Membrane</keyword>
<evidence type="ECO:0000259" key="2">
    <source>
        <dbReference type="Pfam" id="PF06580"/>
    </source>
</evidence>
<protein>
    <submittedName>
        <fullName evidence="3">Histidine kinase</fullName>
    </submittedName>
</protein>
<dbReference type="GO" id="GO:0016301">
    <property type="term" value="F:kinase activity"/>
    <property type="evidence" value="ECO:0007669"/>
    <property type="project" value="UniProtKB-KW"/>
</dbReference>
<name>A0ABY7TDW2_9SPHI</name>
<feature type="transmembrane region" description="Helical" evidence="1">
    <location>
        <begin position="45"/>
        <end position="63"/>
    </location>
</feature>
<evidence type="ECO:0000313" key="4">
    <source>
        <dbReference type="Proteomes" id="UP001216139"/>
    </source>
</evidence>
<dbReference type="PANTHER" id="PTHR34220:SF7">
    <property type="entry name" value="SENSOR HISTIDINE KINASE YPDA"/>
    <property type="match status" value="1"/>
</dbReference>
<keyword evidence="1" id="KW-0812">Transmembrane</keyword>